<dbReference type="InterPro" id="IPR050358">
    <property type="entry name" value="RSE1/DDB1/CFT1"/>
</dbReference>
<accession>A0AAP0S2W7</accession>
<dbReference type="Gene3D" id="2.130.10.10">
    <property type="entry name" value="YVTN repeat-like/Quinoprotein amine dehydrogenase"/>
    <property type="match status" value="3"/>
</dbReference>
<keyword evidence="3" id="KW-1185">Reference proteome</keyword>
<dbReference type="PANTHER" id="PTHR10644">
    <property type="entry name" value="DNA REPAIR/RNA PROCESSING CPSF FAMILY"/>
    <property type="match status" value="1"/>
</dbReference>
<dbReference type="Proteomes" id="UP001415857">
    <property type="component" value="Unassembled WGS sequence"/>
</dbReference>
<organism evidence="2 3">
    <name type="scientific">Liquidambar formosana</name>
    <name type="common">Formosan gum</name>
    <dbReference type="NCBI Taxonomy" id="63359"/>
    <lineage>
        <taxon>Eukaryota</taxon>
        <taxon>Viridiplantae</taxon>
        <taxon>Streptophyta</taxon>
        <taxon>Embryophyta</taxon>
        <taxon>Tracheophyta</taxon>
        <taxon>Spermatophyta</taxon>
        <taxon>Magnoliopsida</taxon>
        <taxon>eudicotyledons</taxon>
        <taxon>Gunneridae</taxon>
        <taxon>Pentapetalae</taxon>
        <taxon>Saxifragales</taxon>
        <taxon>Altingiaceae</taxon>
        <taxon>Liquidambar</taxon>
    </lineage>
</organism>
<evidence type="ECO:0000313" key="3">
    <source>
        <dbReference type="Proteomes" id="UP001415857"/>
    </source>
</evidence>
<dbReference type="AlphaFoldDB" id="A0AAP0S2W7"/>
<evidence type="ECO:0000259" key="1">
    <source>
        <dbReference type="Pfam" id="PF23726"/>
    </source>
</evidence>
<gene>
    <name evidence="2" type="ORF">L1049_017212</name>
</gene>
<feature type="domain" description="RSE1/DDB1/CPSF1 second beta-propeller" evidence="1">
    <location>
        <begin position="43"/>
        <end position="115"/>
    </location>
</feature>
<proteinExistence type="predicted"/>
<dbReference type="InterPro" id="IPR058543">
    <property type="entry name" value="Beta-prop_RSE1/DDB1/CPSF1_2nd"/>
</dbReference>
<dbReference type="EMBL" id="JBBPBK010000003">
    <property type="protein sequence ID" value="KAK9288748.1"/>
    <property type="molecule type" value="Genomic_DNA"/>
</dbReference>
<comment type="caution">
    <text evidence="2">The sequence shown here is derived from an EMBL/GenBank/DDBJ whole genome shotgun (WGS) entry which is preliminary data.</text>
</comment>
<dbReference type="InterPro" id="IPR015943">
    <property type="entry name" value="WD40/YVTN_repeat-like_dom_sf"/>
</dbReference>
<evidence type="ECO:0000313" key="2">
    <source>
        <dbReference type="EMBL" id="KAK9288748.1"/>
    </source>
</evidence>
<sequence>MTCSYGRVTGLQIHLLGKISIASTISYLGNALVYVGSTYGDSQASIELQGIKKMWSLRFSTDDPFDNTLVLSFISRTCILMMNHDNELEETEIKGFYSHVETLFCHNVVYNQLVQMEFDILCLDINPTGEDPNFSRLAAVGMWQDISLDINSTGEDPNFSHFAVVDIFLAFFDEQLQGRILVFIVEDGMLKLIAEKETEHDKGVGVIERQAHFFRDQHLLALEMLDEKYYIYARDYCNIVTLRKNPEGAIDKVFDILMDASYGDFCYEVNKLVVTNRLQIVGWYHLRGVVNRFHQGSLLMLQYAVQILICQLSYLGLIVK</sequence>
<reference evidence="2 3" key="1">
    <citation type="journal article" date="2024" name="Plant J.">
        <title>Genome sequences and population genomics reveal climatic adaptation and genomic divergence between two closely related sweetgum species.</title>
        <authorList>
            <person name="Xu W.Q."/>
            <person name="Ren C.Q."/>
            <person name="Zhang X.Y."/>
            <person name="Comes H.P."/>
            <person name="Liu X.H."/>
            <person name="Li Y.G."/>
            <person name="Kettle C.J."/>
            <person name="Jalonen R."/>
            <person name="Gaisberger H."/>
            <person name="Ma Y.Z."/>
            <person name="Qiu Y.X."/>
        </authorList>
    </citation>
    <scope>NUCLEOTIDE SEQUENCE [LARGE SCALE GENOMIC DNA]</scope>
    <source>
        <strain evidence="2">Hangzhou</strain>
    </source>
</reference>
<name>A0AAP0S2W7_LIQFO</name>
<dbReference type="Pfam" id="PF23726">
    <property type="entry name" value="Beta-prop_RSE1_2nd"/>
    <property type="match status" value="1"/>
</dbReference>
<protein>
    <recommendedName>
        <fullName evidence="1">RSE1/DDB1/CPSF1 second beta-propeller domain-containing protein</fullName>
    </recommendedName>
</protein>